<keyword evidence="1" id="KW-0812">Transmembrane</keyword>
<dbReference type="STRING" id="216142.LT40_11975"/>
<dbReference type="KEGG" id="prh:LT40_11975"/>
<evidence type="ECO:0000259" key="2">
    <source>
        <dbReference type="Pfam" id="PF00899"/>
    </source>
</evidence>
<dbReference type="GO" id="GO:0061503">
    <property type="term" value="F:tRNA threonylcarbamoyladenosine dehydratase"/>
    <property type="evidence" value="ECO:0007669"/>
    <property type="project" value="TreeGrafter"/>
</dbReference>
<dbReference type="PANTHER" id="PTHR43267">
    <property type="entry name" value="TRNA THREONYLCARBAMOYLADENOSINE DEHYDRATASE"/>
    <property type="match status" value="1"/>
</dbReference>
<dbReference type="RefSeq" id="WP_043190265.1">
    <property type="nucleotide sequence ID" value="NZ_CP009533.1"/>
</dbReference>
<keyword evidence="1" id="KW-1133">Transmembrane helix</keyword>
<dbReference type="OrthoDB" id="9804286at2"/>
<dbReference type="AlphaFoldDB" id="A0A089YR18"/>
<dbReference type="Pfam" id="PF00899">
    <property type="entry name" value="ThiF"/>
    <property type="match status" value="1"/>
</dbReference>
<feature type="transmembrane region" description="Helical" evidence="1">
    <location>
        <begin position="134"/>
        <end position="155"/>
    </location>
</feature>
<keyword evidence="5" id="KW-1185">Reference proteome</keyword>
<dbReference type="PANTHER" id="PTHR43267:SF1">
    <property type="entry name" value="TRNA THREONYLCARBAMOYLADENOSINE DEHYDRATASE"/>
    <property type="match status" value="1"/>
</dbReference>
<dbReference type="SUPFAM" id="SSF69572">
    <property type="entry name" value="Activating enzymes of the ubiquitin-like proteins"/>
    <property type="match status" value="1"/>
</dbReference>
<gene>
    <name evidence="4" type="ORF">LT40_11975</name>
</gene>
<feature type="domain" description="THIF-type NAD/FAD binding fold" evidence="2">
    <location>
        <begin position="105"/>
        <end position="359"/>
    </location>
</feature>
<name>A0A089YR18_9PSED</name>
<evidence type="ECO:0000259" key="3">
    <source>
        <dbReference type="Pfam" id="PF21475"/>
    </source>
</evidence>
<dbReference type="EMBL" id="CP009533">
    <property type="protein sequence ID" value="AIS18064.1"/>
    <property type="molecule type" value="Genomic_DNA"/>
</dbReference>
<dbReference type="InterPro" id="IPR049268">
    <property type="entry name" value="PaaA-like_N"/>
</dbReference>
<dbReference type="HOGENOM" id="CLU_013325_8_1_6"/>
<organism evidence="4 5">
    <name type="scientific">Pseudomonas rhizosphaerae</name>
    <dbReference type="NCBI Taxonomy" id="216142"/>
    <lineage>
        <taxon>Bacteria</taxon>
        <taxon>Pseudomonadati</taxon>
        <taxon>Pseudomonadota</taxon>
        <taxon>Gammaproteobacteria</taxon>
        <taxon>Pseudomonadales</taxon>
        <taxon>Pseudomonadaceae</taxon>
        <taxon>Pseudomonas</taxon>
    </lineage>
</organism>
<dbReference type="InterPro" id="IPR045886">
    <property type="entry name" value="ThiF/MoeB/HesA"/>
</dbReference>
<accession>A0A089YR18</accession>
<feature type="domain" description="PaaA-like N-terminal" evidence="3">
    <location>
        <begin position="12"/>
        <end position="71"/>
    </location>
</feature>
<dbReference type="GO" id="GO:0061504">
    <property type="term" value="P:cyclic threonylcarbamoyladenosine biosynthetic process"/>
    <property type="evidence" value="ECO:0007669"/>
    <property type="project" value="TreeGrafter"/>
</dbReference>
<evidence type="ECO:0000256" key="1">
    <source>
        <dbReference type="SAM" id="Phobius"/>
    </source>
</evidence>
<dbReference type="Proteomes" id="UP000029499">
    <property type="component" value="Chromosome"/>
</dbReference>
<protein>
    <submittedName>
        <fullName evidence="4">Thiamine biosynthesis protein ThiF</fullName>
    </submittedName>
</protein>
<dbReference type="Pfam" id="PF21475">
    <property type="entry name" value="PaaA-like_N"/>
    <property type="match status" value="1"/>
</dbReference>
<sequence length="374" mass="42015">MNTNTKPLIKRSHHIIQADDGDICIGEIPGVSKILVAPPEWVKDVLKKLDGTRTVPRIAKELAHQGVEVTEDDVIAFISALQKMNLLEDNAHFSNALTSEEVERYDRQMLQFSLIDKACVHSHVYQERLKSSTVVMFGMGGWGTWCSLLLALAGIGKLRLVDGDNVELSNINRQVLYTTSDIGKEKVIAAKERIHEYNPNVKVETFCEFATPDPKQISELLQGVDFIVLAWASLGYYRKHTPEEMIHTLAREHGVPVMELGGDPLEISIGPLFLNDGSHKSFKDVKKSARQTYYSNNVNIEKFQRARLKHDFLDGDRTVNAWQSAPSLSAMAGLACDQIVKCITGYDRPVVVGKRIYLSMQTLNKRAETVFEYE</sequence>
<dbReference type="Gene3D" id="3.40.50.720">
    <property type="entry name" value="NAD(P)-binding Rossmann-like Domain"/>
    <property type="match status" value="1"/>
</dbReference>
<dbReference type="GO" id="GO:0008641">
    <property type="term" value="F:ubiquitin-like modifier activating enzyme activity"/>
    <property type="evidence" value="ECO:0007669"/>
    <property type="project" value="InterPro"/>
</dbReference>
<dbReference type="InterPro" id="IPR035985">
    <property type="entry name" value="Ubiquitin-activating_enz"/>
</dbReference>
<reference evidence="4 5" key="1">
    <citation type="journal article" date="2015" name="J. Biotechnol.">
        <title>Complete genome sequence of Pseudomonas rhizosphaerae IH5T (=DSM 16299T), a phosphate-solubilizing rhizobacterium for bacterial biofertilizer.</title>
        <authorList>
            <person name="Kwak Y."/>
            <person name="Jung B.K."/>
            <person name="Shin J.H."/>
        </authorList>
    </citation>
    <scope>NUCLEOTIDE SEQUENCE [LARGE SCALE GENOMIC DNA]</scope>
    <source>
        <strain evidence="4">DSM 16299</strain>
    </source>
</reference>
<evidence type="ECO:0000313" key="4">
    <source>
        <dbReference type="EMBL" id="AIS18064.1"/>
    </source>
</evidence>
<proteinExistence type="predicted"/>
<evidence type="ECO:0000313" key="5">
    <source>
        <dbReference type="Proteomes" id="UP000029499"/>
    </source>
</evidence>
<dbReference type="InterPro" id="IPR000594">
    <property type="entry name" value="ThiF_NAD_FAD-bd"/>
</dbReference>
<dbReference type="eggNOG" id="COG0476">
    <property type="taxonomic scope" value="Bacteria"/>
</dbReference>
<keyword evidence="1" id="KW-0472">Membrane</keyword>